<keyword evidence="2" id="KW-1185">Reference proteome</keyword>
<reference evidence="1 2" key="1">
    <citation type="journal article" date="2015" name="Int. J. Syst. Evol. Microbiol.">
        <title>Micromonospora costi sp. nov., isolated from a leaf of Costus speciosus.</title>
        <authorList>
            <person name="Thawai C."/>
        </authorList>
    </citation>
    <scope>NUCLEOTIDE SEQUENCE [LARGE SCALE GENOMIC DNA]</scope>
    <source>
        <strain evidence="1 2">CS1-12</strain>
    </source>
</reference>
<proteinExistence type="predicted"/>
<dbReference type="Proteomes" id="UP000279968">
    <property type="component" value="Unassembled WGS sequence"/>
</dbReference>
<accession>A0A3B0AB03</accession>
<evidence type="ECO:0000313" key="2">
    <source>
        <dbReference type="Proteomes" id="UP000279968"/>
    </source>
</evidence>
<gene>
    <name evidence="1" type="ORF">D7193_03185</name>
</gene>
<sequence length="197" mass="21581">MVVMVTVIAIAAGMVTIAWARRIASPWPEMAGTPYEIPLGSDGCPVIEEQRQFVDAPGALVPPGATEVLLCITPTTLRSQGPAVADPPRQRVLRAGAADFVALLNQLPNRNDAWRQWQRLHSGWWPDAAPEPMGESCLLGGHSHEHSFVLRYPNRPPVPLIYTCGGQAGGITTGTRTRMDDTKPHLVDEFLTRFRQQ</sequence>
<name>A0A3B0AB03_9ACTN</name>
<dbReference type="EMBL" id="RBAN01000001">
    <property type="protein sequence ID" value="RKN57669.1"/>
    <property type="molecule type" value="Genomic_DNA"/>
</dbReference>
<dbReference type="AlphaFoldDB" id="A0A3B0AB03"/>
<organism evidence="1 2">
    <name type="scientific">Micromonospora costi</name>
    <dbReference type="NCBI Taxonomy" id="1530042"/>
    <lineage>
        <taxon>Bacteria</taxon>
        <taxon>Bacillati</taxon>
        <taxon>Actinomycetota</taxon>
        <taxon>Actinomycetes</taxon>
        <taxon>Micromonosporales</taxon>
        <taxon>Micromonosporaceae</taxon>
        <taxon>Micromonospora</taxon>
    </lineage>
</organism>
<evidence type="ECO:0000313" key="1">
    <source>
        <dbReference type="EMBL" id="RKN57669.1"/>
    </source>
</evidence>
<protein>
    <submittedName>
        <fullName evidence="1">Uncharacterized protein</fullName>
    </submittedName>
</protein>
<comment type="caution">
    <text evidence="1">The sequence shown here is derived from an EMBL/GenBank/DDBJ whole genome shotgun (WGS) entry which is preliminary data.</text>
</comment>